<comment type="caution">
    <text evidence="5">The sequence shown here is derived from an EMBL/GenBank/DDBJ whole genome shotgun (WGS) entry which is preliminary data.</text>
</comment>
<sequence length="104" mass="11991">MRNPYQPSKSEIRLTSILHALSDPNRLRIVQCLGKRKESHCSYYQTLNVSKSTLSHHFKVLREAGVIKVRIEGTQHFYSLRIEDLEELFPGLLSAVVNVNEELL</sequence>
<feature type="domain" description="HTH arsR-type" evidence="4">
    <location>
        <begin position="6"/>
        <end position="100"/>
    </location>
</feature>
<dbReference type="GO" id="GO:0003700">
    <property type="term" value="F:DNA-binding transcription factor activity"/>
    <property type="evidence" value="ECO:0007669"/>
    <property type="project" value="InterPro"/>
</dbReference>
<name>A0A0V8JQK8_9BACI</name>
<dbReference type="Proteomes" id="UP000053681">
    <property type="component" value="Unassembled WGS sequence"/>
</dbReference>
<evidence type="ECO:0000313" key="5">
    <source>
        <dbReference type="EMBL" id="KSU89339.1"/>
    </source>
</evidence>
<proteinExistence type="predicted"/>
<dbReference type="PROSITE" id="PS50987">
    <property type="entry name" value="HTH_ARSR_2"/>
    <property type="match status" value="1"/>
</dbReference>
<dbReference type="Gene3D" id="1.10.10.10">
    <property type="entry name" value="Winged helix-like DNA-binding domain superfamily/Winged helix DNA-binding domain"/>
    <property type="match status" value="1"/>
</dbReference>
<dbReference type="SUPFAM" id="SSF46785">
    <property type="entry name" value="Winged helix' DNA-binding domain"/>
    <property type="match status" value="1"/>
</dbReference>
<keyword evidence="1" id="KW-0805">Transcription regulation</keyword>
<evidence type="ECO:0000259" key="4">
    <source>
        <dbReference type="PROSITE" id="PS50987"/>
    </source>
</evidence>
<dbReference type="Pfam" id="PF01022">
    <property type="entry name" value="HTH_5"/>
    <property type="match status" value="1"/>
</dbReference>
<accession>A0A0V8JQK8</accession>
<gene>
    <name evidence="5" type="ORF">AS180_03360</name>
</gene>
<dbReference type="InterPro" id="IPR036388">
    <property type="entry name" value="WH-like_DNA-bd_sf"/>
</dbReference>
<keyword evidence="3" id="KW-0804">Transcription</keyword>
<dbReference type="CDD" id="cd00090">
    <property type="entry name" value="HTH_ARSR"/>
    <property type="match status" value="1"/>
</dbReference>
<dbReference type="SMART" id="SM00418">
    <property type="entry name" value="HTH_ARSR"/>
    <property type="match status" value="1"/>
</dbReference>
<dbReference type="PRINTS" id="PR00778">
    <property type="entry name" value="HTHARSR"/>
</dbReference>
<dbReference type="GO" id="GO:0003677">
    <property type="term" value="F:DNA binding"/>
    <property type="evidence" value="ECO:0007669"/>
    <property type="project" value="UniProtKB-KW"/>
</dbReference>
<dbReference type="EMBL" id="LNQP01000007">
    <property type="protein sequence ID" value="KSU89339.1"/>
    <property type="molecule type" value="Genomic_DNA"/>
</dbReference>
<evidence type="ECO:0000313" key="6">
    <source>
        <dbReference type="Proteomes" id="UP000053681"/>
    </source>
</evidence>
<dbReference type="AlphaFoldDB" id="A0A0V8JQK8"/>
<evidence type="ECO:0000256" key="2">
    <source>
        <dbReference type="ARBA" id="ARBA00023125"/>
    </source>
</evidence>
<dbReference type="PANTHER" id="PTHR33154:SF12">
    <property type="entry name" value="TRANSCRIPTIONAL REGULATORY PROTEIN"/>
    <property type="match status" value="1"/>
</dbReference>
<keyword evidence="2" id="KW-0238">DNA-binding</keyword>
<dbReference type="InterPro" id="IPR011991">
    <property type="entry name" value="ArsR-like_HTH"/>
</dbReference>
<evidence type="ECO:0000256" key="3">
    <source>
        <dbReference type="ARBA" id="ARBA00023163"/>
    </source>
</evidence>
<dbReference type="InterPro" id="IPR036390">
    <property type="entry name" value="WH_DNA-bd_sf"/>
</dbReference>
<reference evidence="5 6" key="1">
    <citation type="submission" date="2015-11" db="EMBL/GenBank/DDBJ databases">
        <title>Bacillus caseinolyticus sp nov.</title>
        <authorList>
            <person name="Dastager S.G."/>
            <person name="Mawlankar R."/>
        </authorList>
    </citation>
    <scope>NUCLEOTIDE SEQUENCE [LARGE SCALE GENOMIC DNA]</scope>
    <source>
        <strain evidence="5 6">SGD-V-76</strain>
    </source>
</reference>
<evidence type="ECO:0000256" key="1">
    <source>
        <dbReference type="ARBA" id="ARBA00023015"/>
    </source>
</evidence>
<dbReference type="PANTHER" id="PTHR33154">
    <property type="entry name" value="TRANSCRIPTIONAL REGULATOR, ARSR FAMILY"/>
    <property type="match status" value="1"/>
</dbReference>
<dbReference type="RefSeq" id="WP_025911292.1">
    <property type="nucleotide sequence ID" value="NZ_KQ758629.1"/>
</dbReference>
<keyword evidence="6" id="KW-1185">Reference proteome</keyword>
<organism evidence="5 6">
    <name type="scientific">Priestia veravalensis</name>
    <dbReference type="NCBI Taxonomy" id="1414648"/>
    <lineage>
        <taxon>Bacteria</taxon>
        <taxon>Bacillati</taxon>
        <taxon>Bacillota</taxon>
        <taxon>Bacilli</taxon>
        <taxon>Bacillales</taxon>
        <taxon>Bacillaceae</taxon>
        <taxon>Priestia</taxon>
    </lineage>
</organism>
<dbReference type="InterPro" id="IPR001845">
    <property type="entry name" value="HTH_ArsR_DNA-bd_dom"/>
</dbReference>
<protein>
    <submittedName>
        <fullName evidence="5">ArsR family transcriptional regulator</fullName>
    </submittedName>
</protein>
<dbReference type="InterPro" id="IPR051081">
    <property type="entry name" value="HTH_MetalResp_TranReg"/>
</dbReference>
<dbReference type="NCBIfam" id="NF033788">
    <property type="entry name" value="HTH_metalloreg"/>
    <property type="match status" value="1"/>
</dbReference>